<protein>
    <submittedName>
        <fullName evidence="1">(pine wood nematode) hypothetical protein</fullName>
    </submittedName>
</protein>
<accession>A0A1I7SB07</accession>
<dbReference type="OrthoDB" id="10550055at2759"/>
<reference evidence="4" key="1">
    <citation type="submission" date="2016-11" db="UniProtKB">
        <authorList>
            <consortium name="WormBaseParasite"/>
        </authorList>
    </citation>
    <scope>IDENTIFICATION</scope>
</reference>
<sequence>MSPQLKDGCIGYLLEAFFYYDLKATDRNTSPFHRMTLPLISRRYFVQIFTKESYCYRLQFYNYIVARHNYQRETQFGLTVQESGVPLVHQKPMVSLLKMITVTPEVEPLEGREDYCVVVDGNVVSDSRQIMRMLYDSRIPAQYMSYYTESVVTAEFNDYAAQDFTYPAHALYGESAQLLPFTLHSGDPRIFADVVVTNSNAIDYAPHIFEIKTKKLSIYLDNLIWYDDLPEMPYLTELSCSFGSVGLTIKETVDFYSAIAENLVNSCPNLTTIKVSCQAHVSGDDLGDETLAGLFRAVESALEVLKKYVKDVIVDDFYVAVKIPESRRGDLDLELTLRTEEPVPELFDNIYSDVYTDYYMKMLHYLYYNESDVPKHLLGKCVRFRAFLEEGGEFEPGKLLEVF</sequence>
<organism evidence="2 4">
    <name type="scientific">Bursaphelenchus xylophilus</name>
    <name type="common">Pinewood nematode worm</name>
    <name type="synonym">Aphelenchoides xylophilus</name>
    <dbReference type="NCBI Taxonomy" id="6326"/>
    <lineage>
        <taxon>Eukaryota</taxon>
        <taxon>Metazoa</taxon>
        <taxon>Ecdysozoa</taxon>
        <taxon>Nematoda</taxon>
        <taxon>Chromadorea</taxon>
        <taxon>Rhabditida</taxon>
        <taxon>Tylenchina</taxon>
        <taxon>Tylenchomorpha</taxon>
        <taxon>Aphelenchoidea</taxon>
        <taxon>Aphelenchoididae</taxon>
        <taxon>Bursaphelenchus</taxon>
    </lineage>
</organism>
<reference evidence="1" key="2">
    <citation type="submission" date="2020-09" db="EMBL/GenBank/DDBJ databases">
        <authorList>
            <person name="Kikuchi T."/>
        </authorList>
    </citation>
    <scope>NUCLEOTIDE SEQUENCE</scope>
    <source>
        <strain evidence="1">Ka4C1</strain>
    </source>
</reference>
<dbReference type="Proteomes" id="UP000095284">
    <property type="component" value="Unplaced"/>
</dbReference>
<evidence type="ECO:0000313" key="3">
    <source>
        <dbReference type="Proteomes" id="UP000659654"/>
    </source>
</evidence>
<evidence type="ECO:0000313" key="1">
    <source>
        <dbReference type="EMBL" id="CAD5220117.1"/>
    </source>
</evidence>
<evidence type="ECO:0000313" key="4">
    <source>
        <dbReference type="WBParaSite" id="BXY_1020400.1"/>
    </source>
</evidence>
<name>A0A1I7SB07_BURXY</name>
<evidence type="ECO:0000313" key="2">
    <source>
        <dbReference type="Proteomes" id="UP000095284"/>
    </source>
</evidence>
<gene>
    <name evidence="1" type="ORF">BXYJ_LOCUS6018</name>
</gene>
<keyword evidence="3" id="KW-1185">Reference proteome</keyword>
<dbReference type="WBParaSite" id="BXY_1020400.1">
    <property type="protein sequence ID" value="BXY_1020400.1"/>
    <property type="gene ID" value="BXY_1020400"/>
</dbReference>
<proteinExistence type="predicted"/>
<dbReference type="Proteomes" id="UP000659654">
    <property type="component" value="Unassembled WGS sequence"/>
</dbReference>
<dbReference type="EMBL" id="CAJFDI010000003">
    <property type="protein sequence ID" value="CAD5220117.1"/>
    <property type="molecule type" value="Genomic_DNA"/>
</dbReference>
<dbReference type="AlphaFoldDB" id="A0A1I7SB07"/>
<dbReference type="EMBL" id="CAJFCV020000003">
    <property type="protein sequence ID" value="CAG9105943.1"/>
    <property type="molecule type" value="Genomic_DNA"/>
</dbReference>
<dbReference type="Proteomes" id="UP000582659">
    <property type="component" value="Unassembled WGS sequence"/>
</dbReference>